<dbReference type="AlphaFoldDB" id="A0AAD4GBV2"/>
<reference evidence="1" key="1">
    <citation type="submission" date="2019-10" db="EMBL/GenBank/DDBJ databases">
        <authorList>
            <consortium name="DOE Joint Genome Institute"/>
            <person name="Kuo A."/>
            <person name="Miyauchi S."/>
            <person name="Kiss E."/>
            <person name="Drula E."/>
            <person name="Kohler A."/>
            <person name="Sanchez-Garcia M."/>
            <person name="Andreopoulos B."/>
            <person name="Barry K.W."/>
            <person name="Bonito G."/>
            <person name="Buee M."/>
            <person name="Carver A."/>
            <person name="Chen C."/>
            <person name="Cichocki N."/>
            <person name="Clum A."/>
            <person name="Culley D."/>
            <person name="Crous P.W."/>
            <person name="Fauchery L."/>
            <person name="Girlanda M."/>
            <person name="Hayes R."/>
            <person name="Keri Z."/>
            <person name="LaButti K."/>
            <person name="Lipzen A."/>
            <person name="Lombard V."/>
            <person name="Magnuson J."/>
            <person name="Maillard F."/>
            <person name="Morin E."/>
            <person name="Murat C."/>
            <person name="Nolan M."/>
            <person name="Ohm R."/>
            <person name="Pangilinan J."/>
            <person name="Pereira M."/>
            <person name="Perotto S."/>
            <person name="Peter M."/>
            <person name="Riley R."/>
            <person name="Sitrit Y."/>
            <person name="Stielow B."/>
            <person name="Szollosi G."/>
            <person name="Zifcakova L."/>
            <person name="Stursova M."/>
            <person name="Spatafora J.W."/>
            <person name="Tedersoo L."/>
            <person name="Vaario L.-M."/>
            <person name="Yamada A."/>
            <person name="Yan M."/>
            <person name="Wang P."/>
            <person name="Xu J."/>
            <person name="Bruns T."/>
            <person name="Baldrian P."/>
            <person name="Vilgalys R."/>
            <person name="Henrissat B."/>
            <person name="Grigoriev I.V."/>
            <person name="Hibbett D."/>
            <person name="Nagy L.G."/>
            <person name="Martin F.M."/>
        </authorList>
    </citation>
    <scope>NUCLEOTIDE SEQUENCE</scope>
    <source>
        <strain evidence="1">BED1</strain>
    </source>
</reference>
<comment type="caution">
    <text evidence="1">The sequence shown here is derived from an EMBL/GenBank/DDBJ whole genome shotgun (WGS) entry which is preliminary data.</text>
</comment>
<sequence>MQTHFFKNTPHTIGIRLRTRPPLANNAYLTTTRQHSPIIVTETTMDIRTMACCDASVCTDTILL</sequence>
<keyword evidence="2" id="KW-1185">Reference proteome</keyword>
<protein>
    <submittedName>
        <fullName evidence="1">Uncharacterized protein</fullName>
    </submittedName>
</protein>
<gene>
    <name evidence="1" type="ORF">L210DRAFT_109503</name>
</gene>
<dbReference type="EMBL" id="WHUW01000025">
    <property type="protein sequence ID" value="KAF8435304.1"/>
    <property type="molecule type" value="Genomic_DNA"/>
</dbReference>
<proteinExistence type="predicted"/>
<evidence type="ECO:0000313" key="2">
    <source>
        <dbReference type="Proteomes" id="UP001194468"/>
    </source>
</evidence>
<name>A0AAD4GBV2_BOLED</name>
<organism evidence="1 2">
    <name type="scientific">Boletus edulis BED1</name>
    <dbReference type="NCBI Taxonomy" id="1328754"/>
    <lineage>
        <taxon>Eukaryota</taxon>
        <taxon>Fungi</taxon>
        <taxon>Dikarya</taxon>
        <taxon>Basidiomycota</taxon>
        <taxon>Agaricomycotina</taxon>
        <taxon>Agaricomycetes</taxon>
        <taxon>Agaricomycetidae</taxon>
        <taxon>Boletales</taxon>
        <taxon>Boletineae</taxon>
        <taxon>Boletaceae</taxon>
        <taxon>Boletoideae</taxon>
        <taxon>Boletus</taxon>
    </lineage>
</organism>
<evidence type="ECO:0000313" key="1">
    <source>
        <dbReference type="EMBL" id="KAF8435304.1"/>
    </source>
</evidence>
<accession>A0AAD4GBV2</accession>
<dbReference type="Proteomes" id="UP001194468">
    <property type="component" value="Unassembled WGS sequence"/>
</dbReference>
<reference evidence="1" key="2">
    <citation type="journal article" date="2020" name="Nat. Commun.">
        <title>Large-scale genome sequencing of mycorrhizal fungi provides insights into the early evolution of symbiotic traits.</title>
        <authorList>
            <person name="Miyauchi S."/>
            <person name="Kiss E."/>
            <person name="Kuo A."/>
            <person name="Drula E."/>
            <person name="Kohler A."/>
            <person name="Sanchez-Garcia M."/>
            <person name="Morin E."/>
            <person name="Andreopoulos B."/>
            <person name="Barry K.W."/>
            <person name="Bonito G."/>
            <person name="Buee M."/>
            <person name="Carver A."/>
            <person name="Chen C."/>
            <person name="Cichocki N."/>
            <person name="Clum A."/>
            <person name="Culley D."/>
            <person name="Crous P.W."/>
            <person name="Fauchery L."/>
            <person name="Girlanda M."/>
            <person name="Hayes R.D."/>
            <person name="Keri Z."/>
            <person name="LaButti K."/>
            <person name="Lipzen A."/>
            <person name="Lombard V."/>
            <person name="Magnuson J."/>
            <person name="Maillard F."/>
            <person name="Murat C."/>
            <person name="Nolan M."/>
            <person name="Ohm R.A."/>
            <person name="Pangilinan J."/>
            <person name="Pereira M.F."/>
            <person name="Perotto S."/>
            <person name="Peter M."/>
            <person name="Pfister S."/>
            <person name="Riley R."/>
            <person name="Sitrit Y."/>
            <person name="Stielow J.B."/>
            <person name="Szollosi G."/>
            <person name="Zifcakova L."/>
            <person name="Stursova M."/>
            <person name="Spatafora J.W."/>
            <person name="Tedersoo L."/>
            <person name="Vaario L.M."/>
            <person name="Yamada A."/>
            <person name="Yan M."/>
            <person name="Wang P."/>
            <person name="Xu J."/>
            <person name="Bruns T."/>
            <person name="Baldrian P."/>
            <person name="Vilgalys R."/>
            <person name="Dunand C."/>
            <person name="Henrissat B."/>
            <person name="Grigoriev I.V."/>
            <person name="Hibbett D."/>
            <person name="Nagy L.G."/>
            <person name="Martin F.M."/>
        </authorList>
    </citation>
    <scope>NUCLEOTIDE SEQUENCE</scope>
    <source>
        <strain evidence="1">BED1</strain>
    </source>
</reference>